<dbReference type="Proteomes" id="UP000023152">
    <property type="component" value="Unassembled WGS sequence"/>
</dbReference>
<gene>
    <name evidence="3" type="ORF">RFI_17479</name>
</gene>
<dbReference type="PROSITE" id="PS50222">
    <property type="entry name" value="EF_HAND_2"/>
    <property type="match status" value="1"/>
</dbReference>
<dbReference type="InterPro" id="IPR011992">
    <property type="entry name" value="EF-hand-dom_pair"/>
</dbReference>
<evidence type="ECO:0000313" key="4">
    <source>
        <dbReference type="Proteomes" id="UP000023152"/>
    </source>
</evidence>
<dbReference type="EMBL" id="ASPP01013315">
    <property type="protein sequence ID" value="ETO19751.1"/>
    <property type="molecule type" value="Genomic_DNA"/>
</dbReference>
<sequence length="162" mass="18886">MGCLHSSPKPSQESGREALCKFLENEEQLTTIWNQFNGDDDDVLDKDEFDQLLFTALQIFCQNTNRKTSLQSDYVFESKKKQMEIQIFKNDNNNNDKKKAKDPQVKPPSRDSMEPFIEKLRSELVPRIGVNGTGAISYEEFKLFGTYLKQEYAKIEKFSYYN</sequence>
<keyword evidence="4" id="KW-1185">Reference proteome</keyword>
<accession>X6N0Z8</accession>
<dbReference type="SUPFAM" id="SSF47473">
    <property type="entry name" value="EF-hand"/>
    <property type="match status" value="1"/>
</dbReference>
<evidence type="ECO:0000313" key="3">
    <source>
        <dbReference type="EMBL" id="ETO19751.1"/>
    </source>
</evidence>
<dbReference type="AlphaFoldDB" id="X6N0Z8"/>
<feature type="domain" description="EF-hand" evidence="2">
    <location>
        <begin position="24"/>
        <end position="59"/>
    </location>
</feature>
<organism evidence="3 4">
    <name type="scientific">Reticulomyxa filosa</name>
    <dbReference type="NCBI Taxonomy" id="46433"/>
    <lineage>
        <taxon>Eukaryota</taxon>
        <taxon>Sar</taxon>
        <taxon>Rhizaria</taxon>
        <taxon>Retaria</taxon>
        <taxon>Foraminifera</taxon>
        <taxon>Monothalamids</taxon>
        <taxon>Reticulomyxidae</taxon>
        <taxon>Reticulomyxa</taxon>
    </lineage>
</organism>
<comment type="caution">
    <text evidence="3">The sequence shown here is derived from an EMBL/GenBank/DDBJ whole genome shotgun (WGS) entry which is preliminary data.</text>
</comment>
<name>X6N0Z8_RETFI</name>
<proteinExistence type="predicted"/>
<dbReference type="GO" id="GO:0005509">
    <property type="term" value="F:calcium ion binding"/>
    <property type="evidence" value="ECO:0007669"/>
    <property type="project" value="InterPro"/>
</dbReference>
<protein>
    <recommendedName>
        <fullName evidence="2">EF-hand domain-containing protein</fullName>
    </recommendedName>
</protein>
<dbReference type="Gene3D" id="1.10.238.10">
    <property type="entry name" value="EF-hand"/>
    <property type="match status" value="1"/>
</dbReference>
<reference evidence="3 4" key="1">
    <citation type="journal article" date="2013" name="Curr. Biol.">
        <title>The Genome of the Foraminiferan Reticulomyxa filosa.</title>
        <authorList>
            <person name="Glockner G."/>
            <person name="Hulsmann N."/>
            <person name="Schleicher M."/>
            <person name="Noegel A.A."/>
            <person name="Eichinger L."/>
            <person name="Gallinger C."/>
            <person name="Pawlowski J."/>
            <person name="Sierra R."/>
            <person name="Euteneuer U."/>
            <person name="Pillet L."/>
            <person name="Moustafa A."/>
            <person name="Platzer M."/>
            <person name="Groth M."/>
            <person name="Szafranski K."/>
            <person name="Schliwa M."/>
        </authorList>
    </citation>
    <scope>NUCLEOTIDE SEQUENCE [LARGE SCALE GENOMIC DNA]</scope>
</reference>
<feature type="region of interest" description="Disordered" evidence="1">
    <location>
        <begin position="88"/>
        <end position="112"/>
    </location>
</feature>
<feature type="compositionally biased region" description="Basic and acidic residues" evidence="1">
    <location>
        <begin position="94"/>
        <end position="112"/>
    </location>
</feature>
<dbReference type="InterPro" id="IPR002048">
    <property type="entry name" value="EF_hand_dom"/>
</dbReference>
<evidence type="ECO:0000256" key="1">
    <source>
        <dbReference type="SAM" id="MobiDB-lite"/>
    </source>
</evidence>
<evidence type="ECO:0000259" key="2">
    <source>
        <dbReference type="PROSITE" id="PS50222"/>
    </source>
</evidence>